<organism evidence="2 3">
    <name type="scientific">Candidatus Stercoripulliclostridium merdigallinarum</name>
    <dbReference type="NCBI Taxonomy" id="2840951"/>
    <lineage>
        <taxon>Bacteria</taxon>
        <taxon>Bacillati</taxon>
        <taxon>Bacillota</taxon>
        <taxon>Clostridia</taxon>
        <taxon>Eubacteriales</taxon>
        <taxon>Candidatus Stercoripulliclostridium</taxon>
    </lineage>
</organism>
<keyword evidence="1" id="KW-1133">Transmembrane helix</keyword>
<evidence type="ECO:0000256" key="1">
    <source>
        <dbReference type="SAM" id="Phobius"/>
    </source>
</evidence>
<dbReference type="AlphaFoldDB" id="A0A9D1SH83"/>
<feature type="transmembrane region" description="Helical" evidence="1">
    <location>
        <begin position="6"/>
        <end position="29"/>
    </location>
</feature>
<name>A0A9D1SH83_9FIRM</name>
<reference evidence="2" key="1">
    <citation type="submission" date="2020-10" db="EMBL/GenBank/DDBJ databases">
        <authorList>
            <person name="Gilroy R."/>
        </authorList>
    </citation>
    <scope>NUCLEOTIDE SEQUENCE</scope>
    <source>
        <strain evidence="2">18911</strain>
    </source>
</reference>
<accession>A0A9D1SH83</accession>
<sequence length="171" mass="19134">MIGYIVGAAFLALAAACIIWGAFVIRKLVRLNGRFKHAIVLIPLYKKYKWQWVMPILMGGCLIADIVYLSIAEGASDYMVGAALLVIIVMMSVIMAMMMLTKCAVLDSGIVVPYRFIEWTELYDYKIEDSTIFFMGDANGFDTLGAATTKLTFDVANAEKLQFILEKHKNR</sequence>
<keyword evidence="1" id="KW-0472">Membrane</keyword>
<evidence type="ECO:0000313" key="3">
    <source>
        <dbReference type="Proteomes" id="UP000824094"/>
    </source>
</evidence>
<reference evidence="2" key="2">
    <citation type="journal article" date="2021" name="PeerJ">
        <title>Extensive microbial diversity within the chicken gut microbiome revealed by metagenomics and culture.</title>
        <authorList>
            <person name="Gilroy R."/>
            <person name="Ravi A."/>
            <person name="Getino M."/>
            <person name="Pursley I."/>
            <person name="Horton D.L."/>
            <person name="Alikhan N.F."/>
            <person name="Baker D."/>
            <person name="Gharbi K."/>
            <person name="Hall N."/>
            <person name="Watson M."/>
            <person name="Adriaenssens E.M."/>
            <person name="Foster-Nyarko E."/>
            <person name="Jarju S."/>
            <person name="Secka A."/>
            <person name="Antonio M."/>
            <person name="Oren A."/>
            <person name="Chaudhuri R.R."/>
            <person name="La Ragione R."/>
            <person name="Hildebrand F."/>
            <person name="Pallen M.J."/>
        </authorList>
    </citation>
    <scope>NUCLEOTIDE SEQUENCE</scope>
    <source>
        <strain evidence="2">18911</strain>
    </source>
</reference>
<feature type="transmembrane region" description="Helical" evidence="1">
    <location>
        <begin position="50"/>
        <end position="72"/>
    </location>
</feature>
<dbReference type="EMBL" id="DVNF01000087">
    <property type="protein sequence ID" value="HIU60349.1"/>
    <property type="molecule type" value="Genomic_DNA"/>
</dbReference>
<protein>
    <recommendedName>
        <fullName evidence="4">DUF5673 domain-containing protein</fullName>
    </recommendedName>
</protein>
<evidence type="ECO:0008006" key="4">
    <source>
        <dbReference type="Google" id="ProtNLM"/>
    </source>
</evidence>
<evidence type="ECO:0000313" key="2">
    <source>
        <dbReference type="EMBL" id="HIU60349.1"/>
    </source>
</evidence>
<dbReference type="Proteomes" id="UP000824094">
    <property type="component" value="Unassembled WGS sequence"/>
</dbReference>
<keyword evidence="1" id="KW-0812">Transmembrane</keyword>
<comment type="caution">
    <text evidence="2">The sequence shown here is derived from an EMBL/GenBank/DDBJ whole genome shotgun (WGS) entry which is preliminary data.</text>
</comment>
<gene>
    <name evidence="2" type="ORF">IAB05_03030</name>
</gene>
<feature type="transmembrane region" description="Helical" evidence="1">
    <location>
        <begin position="78"/>
        <end position="100"/>
    </location>
</feature>
<proteinExistence type="predicted"/>